<name>A0A1I5V2K9_9PSEU</name>
<proteinExistence type="predicted"/>
<dbReference type="AlphaFoldDB" id="A0A1I5V2K9"/>
<evidence type="ECO:0000313" key="2">
    <source>
        <dbReference type="Proteomes" id="UP000198727"/>
    </source>
</evidence>
<dbReference type="EMBL" id="FOWW01000004">
    <property type="protein sequence ID" value="SFQ01794.1"/>
    <property type="molecule type" value="Genomic_DNA"/>
</dbReference>
<dbReference type="Proteomes" id="UP000198727">
    <property type="component" value="Unassembled WGS sequence"/>
</dbReference>
<accession>A0A1I5V2K9</accession>
<sequence length="52" mass="5717">MAWTTDLGAGTFPPRWWNSDDHEALFRCPKGGVHEPVQRDGVSVCAKCGARC</sequence>
<keyword evidence="2" id="KW-1185">Reference proteome</keyword>
<protein>
    <submittedName>
        <fullName evidence="1">Uncharacterized protein</fullName>
    </submittedName>
</protein>
<reference evidence="2" key="1">
    <citation type="submission" date="2016-10" db="EMBL/GenBank/DDBJ databases">
        <authorList>
            <person name="Varghese N."/>
            <person name="Submissions S."/>
        </authorList>
    </citation>
    <scope>NUCLEOTIDE SEQUENCE [LARGE SCALE GENOMIC DNA]</scope>
    <source>
        <strain evidence="2">CGMCC 4.5579</strain>
    </source>
</reference>
<evidence type="ECO:0000313" key="1">
    <source>
        <dbReference type="EMBL" id="SFQ01794.1"/>
    </source>
</evidence>
<gene>
    <name evidence="1" type="ORF">SAMN05421810_104209</name>
</gene>
<organism evidence="1 2">
    <name type="scientific">Amycolatopsis arida</name>
    <dbReference type="NCBI Taxonomy" id="587909"/>
    <lineage>
        <taxon>Bacteria</taxon>
        <taxon>Bacillati</taxon>
        <taxon>Actinomycetota</taxon>
        <taxon>Actinomycetes</taxon>
        <taxon>Pseudonocardiales</taxon>
        <taxon>Pseudonocardiaceae</taxon>
        <taxon>Amycolatopsis</taxon>
    </lineage>
</organism>